<dbReference type="Proteomes" id="UP000489600">
    <property type="component" value="Unassembled WGS sequence"/>
</dbReference>
<protein>
    <recommendedName>
        <fullName evidence="4">Late embryogenesis abundant protein LEA-2 subgroup domain-containing protein</fullName>
    </recommendedName>
</protein>
<evidence type="ECO:0000313" key="2">
    <source>
        <dbReference type="EMBL" id="VVB08577.1"/>
    </source>
</evidence>
<dbReference type="OrthoDB" id="903824at2759"/>
<keyword evidence="1" id="KW-1133">Transmembrane helix</keyword>
<name>A0A565C4S1_9BRAS</name>
<reference evidence="2" key="1">
    <citation type="submission" date="2019-07" db="EMBL/GenBank/DDBJ databases">
        <authorList>
            <person name="Dittberner H."/>
        </authorList>
    </citation>
    <scope>NUCLEOTIDE SEQUENCE [LARGE SCALE GENOMIC DNA]</scope>
</reference>
<keyword evidence="1" id="KW-0472">Membrane</keyword>
<evidence type="ECO:0000313" key="3">
    <source>
        <dbReference type="Proteomes" id="UP000489600"/>
    </source>
</evidence>
<evidence type="ECO:0008006" key="4">
    <source>
        <dbReference type="Google" id="ProtNLM"/>
    </source>
</evidence>
<sequence>MSFGSGCSPIGSPSHPHYYHCSPIHHSRESSTSRFSDRALLSYKSVREGSVRRRYETDDGDDETEAGDDDPFRTIRLYACLILSLILLFTVFCLILWGASKSYPPKVVVKGILVRNLNVQAGNDMSGVPTDMMSFNSTVRILYRNPSTFFAVHVTASPLLLHYSNLLLSSGEMKKFAVGRMSGASIVTVVHGHQIPLYGGVSVHVDTLSLPLNLTIALRSKAYILGRLVTSKFHTRIICSFTLNANHFPKPISLLHSCNDH</sequence>
<dbReference type="EMBL" id="CABITT030000006">
    <property type="protein sequence ID" value="VVB08577.1"/>
    <property type="molecule type" value="Genomic_DNA"/>
</dbReference>
<proteinExistence type="predicted"/>
<dbReference type="InterPro" id="IPR055301">
    <property type="entry name" value="Lea14-like_2"/>
</dbReference>
<accession>A0A565C4S1</accession>
<dbReference type="AlphaFoldDB" id="A0A565C4S1"/>
<comment type="caution">
    <text evidence="2">The sequence shown here is derived from an EMBL/GenBank/DDBJ whole genome shotgun (WGS) entry which is preliminary data.</text>
</comment>
<gene>
    <name evidence="2" type="ORF">ANE_LOCUS19021</name>
</gene>
<keyword evidence="3" id="KW-1185">Reference proteome</keyword>
<feature type="transmembrane region" description="Helical" evidence="1">
    <location>
        <begin position="75"/>
        <end position="97"/>
    </location>
</feature>
<evidence type="ECO:0000256" key="1">
    <source>
        <dbReference type="SAM" id="Phobius"/>
    </source>
</evidence>
<organism evidence="2 3">
    <name type="scientific">Arabis nemorensis</name>
    <dbReference type="NCBI Taxonomy" id="586526"/>
    <lineage>
        <taxon>Eukaryota</taxon>
        <taxon>Viridiplantae</taxon>
        <taxon>Streptophyta</taxon>
        <taxon>Embryophyta</taxon>
        <taxon>Tracheophyta</taxon>
        <taxon>Spermatophyta</taxon>
        <taxon>Magnoliopsida</taxon>
        <taxon>eudicotyledons</taxon>
        <taxon>Gunneridae</taxon>
        <taxon>Pentapetalae</taxon>
        <taxon>rosids</taxon>
        <taxon>malvids</taxon>
        <taxon>Brassicales</taxon>
        <taxon>Brassicaceae</taxon>
        <taxon>Arabideae</taxon>
        <taxon>Arabis</taxon>
    </lineage>
</organism>
<keyword evidence="1" id="KW-0812">Transmembrane</keyword>
<dbReference type="PANTHER" id="PTHR31852">
    <property type="entry name" value="LATE EMBRYOGENESIS ABUNDANT (LEA) HYDROXYPROLINE-RICH GLYCOPROTEIN FAMILY"/>
    <property type="match status" value="1"/>
</dbReference>